<dbReference type="PANTHER" id="PTHR32071:SF57">
    <property type="entry name" value="C4-DICARBOXYLATE TRANSPORT TRANSCRIPTIONAL REGULATORY PROTEIN DCTD"/>
    <property type="match status" value="1"/>
</dbReference>
<evidence type="ECO:0000259" key="6">
    <source>
        <dbReference type="PROSITE" id="PS50045"/>
    </source>
</evidence>
<dbReference type="KEGG" id="surl:BI350_14180"/>
<dbReference type="CDD" id="cd00009">
    <property type="entry name" value="AAA"/>
    <property type="match status" value="1"/>
</dbReference>
<dbReference type="GO" id="GO:0006355">
    <property type="term" value="P:regulation of DNA-templated transcription"/>
    <property type="evidence" value="ECO:0007669"/>
    <property type="project" value="InterPro"/>
</dbReference>
<dbReference type="InterPro" id="IPR035965">
    <property type="entry name" value="PAS-like_dom_sf"/>
</dbReference>
<evidence type="ECO:0000313" key="8">
    <source>
        <dbReference type="EMBL" id="AOV08568.1"/>
    </source>
</evidence>
<dbReference type="InterPro" id="IPR025662">
    <property type="entry name" value="Sigma_54_int_dom_ATP-bd_1"/>
</dbReference>
<dbReference type="InterPro" id="IPR000014">
    <property type="entry name" value="PAS"/>
</dbReference>
<dbReference type="SMART" id="SM00382">
    <property type="entry name" value="AAA"/>
    <property type="match status" value="1"/>
</dbReference>
<dbReference type="InterPro" id="IPR027417">
    <property type="entry name" value="P-loop_NTPase"/>
</dbReference>
<evidence type="ECO:0000256" key="2">
    <source>
        <dbReference type="ARBA" id="ARBA00022840"/>
    </source>
</evidence>
<dbReference type="InterPro" id="IPR003593">
    <property type="entry name" value="AAA+_ATPase"/>
</dbReference>
<organism evidence="8 9">
    <name type="scientific">Sporosarcina ureilytica</name>
    <dbReference type="NCBI Taxonomy" id="298596"/>
    <lineage>
        <taxon>Bacteria</taxon>
        <taxon>Bacillati</taxon>
        <taxon>Bacillota</taxon>
        <taxon>Bacilli</taxon>
        <taxon>Bacillales</taxon>
        <taxon>Caryophanaceae</taxon>
        <taxon>Sporosarcina</taxon>
    </lineage>
</organism>
<dbReference type="PROSITE" id="PS00675">
    <property type="entry name" value="SIGMA54_INTERACT_1"/>
    <property type="match status" value="1"/>
</dbReference>
<dbReference type="GO" id="GO:0043565">
    <property type="term" value="F:sequence-specific DNA binding"/>
    <property type="evidence" value="ECO:0007669"/>
    <property type="project" value="InterPro"/>
</dbReference>
<dbReference type="Gene3D" id="3.40.50.300">
    <property type="entry name" value="P-loop containing nucleotide triphosphate hydrolases"/>
    <property type="match status" value="1"/>
</dbReference>
<dbReference type="GO" id="GO:0005524">
    <property type="term" value="F:ATP binding"/>
    <property type="evidence" value="ECO:0007669"/>
    <property type="project" value="UniProtKB-KW"/>
</dbReference>
<evidence type="ECO:0000313" key="9">
    <source>
        <dbReference type="Proteomes" id="UP000185746"/>
    </source>
</evidence>
<dbReference type="Gene3D" id="1.10.10.60">
    <property type="entry name" value="Homeodomain-like"/>
    <property type="match status" value="1"/>
</dbReference>
<protein>
    <submittedName>
        <fullName evidence="8">Sigma-54-dependent Fis family transcriptional regulator</fullName>
    </submittedName>
</protein>
<dbReference type="SUPFAM" id="SSF52540">
    <property type="entry name" value="P-loop containing nucleoside triphosphate hydrolases"/>
    <property type="match status" value="1"/>
</dbReference>
<dbReference type="SMART" id="SM00091">
    <property type="entry name" value="PAS"/>
    <property type="match status" value="1"/>
</dbReference>
<feature type="domain" description="PAS" evidence="7">
    <location>
        <begin position="111"/>
        <end position="165"/>
    </location>
</feature>
<keyword evidence="9" id="KW-1185">Reference proteome</keyword>
<proteinExistence type="predicted"/>
<evidence type="ECO:0000256" key="5">
    <source>
        <dbReference type="SAM" id="Coils"/>
    </source>
</evidence>
<dbReference type="InterPro" id="IPR002197">
    <property type="entry name" value="HTH_Fis"/>
</dbReference>
<evidence type="ECO:0000256" key="4">
    <source>
        <dbReference type="ARBA" id="ARBA00023163"/>
    </source>
</evidence>
<dbReference type="Pfam" id="PF02954">
    <property type="entry name" value="HTH_8"/>
    <property type="match status" value="1"/>
</dbReference>
<dbReference type="SUPFAM" id="SSF55785">
    <property type="entry name" value="PYP-like sensor domain (PAS domain)"/>
    <property type="match status" value="1"/>
</dbReference>
<feature type="coiled-coil region" evidence="5">
    <location>
        <begin position="516"/>
        <end position="543"/>
    </location>
</feature>
<keyword evidence="2" id="KW-0067">ATP-binding</keyword>
<dbReference type="Proteomes" id="UP000185746">
    <property type="component" value="Chromosome"/>
</dbReference>
<feature type="domain" description="Sigma-54 factor interaction" evidence="6">
    <location>
        <begin position="252"/>
        <end position="482"/>
    </location>
</feature>
<dbReference type="Pfam" id="PF25601">
    <property type="entry name" value="AAA_lid_14"/>
    <property type="match status" value="1"/>
</dbReference>
<dbReference type="NCBIfam" id="TIGR00229">
    <property type="entry name" value="sensory_box"/>
    <property type="match status" value="1"/>
</dbReference>
<dbReference type="PROSITE" id="PS50045">
    <property type="entry name" value="SIGMA54_INTERACT_4"/>
    <property type="match status" value="1"/>
</dbReference>
<dbReference type="InterPro" id="IPR058031">
    <property type="entry name" value="AAA_lid_NorR"/>
</dbReference>
<dbReference type="PROSITE" id="PS00688">
    <property type="entry name" value="SIGMA54_INTERACT_3"/>
    <property type="match status" value="1"/>
</dbReference>
<dbReference type="CDD" id="cd00130">
    <property type="entry name" value="PAS"/>
    <property type="match status" value="1"/>
</dbReference>
<keyword evidence="1" id="KW-0547">Nucleotide-binding</keyword>
<dbReference type="Pfam" id="PF00989">
    <property type="entry name" value="PAS"/>
    <property type="match status" value="1"/>
</dbReference>
<reference evidence="8 9" key="1">
    <citation type="submission" date="2016-09" db="EMBL/GenBank/DDBJ databases">
        <title>Complete genome sequence of the Lysinibacillus sphaericus LMG 22257, a specie of Bacillus with ureolytic activity that can effectively biodeposit calcium carbonate.</title>
        <authorList>
            <person name="Yan W."/>
        </authorList>
    </citation>
    <scope>NUCLEOTIDE SEQUENCE [LARGE SCALE GENOMIC DNA]</scope>
    <source>
        <strain evidence="8 9">LMG 22257</strain>
    </source>
</reference>
<accession>A0A1D8JIN0</accession>
<keyword evidence="5" id="KW-0175">Coiled coil</keyword>
<keyword evidence="3" id="KW-0805">Transcription regulation</keyword>
<dbReference type="AlphaFoldDB" id="A0A1D8JIN0"/>
<dbReference type="EMBL" id="CP017560">
    <property type="protein sequence ID" value="AOV08568.1"/>
    <property type="molecule type" value="Genomic_DNA"/>
</dbReference>
<evidence type="ECO:0000256" key="1">
    <source>
        <dbReference type="ARBA" id="ARBA00022741"/>
    </source>
</evidence>
<dbReference type="Pfam" id="PF00158">
    <property type="entry name" value="Sigma54_activat"/>
    <property type="match status" value="1"/>
</dbReference>
<dbReference type="InterPro" id="IPR002078">
    <property type="entry name" value="Sigma_54_int"/>
</dbReference>
<dbReference type="PRINTS" id="PR01590">
    <property type="entry name" value="HTHFIS"/>
</dbReference>
<evidence type="ECO:0000259" key="7">
    <source>
        <dbReference type="PROSITE" id="PS50112"/>
    </source>
</evidence>
<dbReference type="PROSITE" id="PS50112">
    <property type="entry name" value="PAS"/>
    <property type="match status" value="1"/>
</dbReference>
<dbReference type="Gene3D" id="3.30.450.20">
    <property type="entry name" value="PAS domain"/>
    <property type="match status" value="1"/>
</dbReference>
<dbReference type="FunFam" id="3.40.50.300:FF:000006">
    <property type="entry name" value="DNA-binding transcriptional regulator NtrC"/>
    <property type="match status" value="1"/>
</dbReference>
<dbReference type="Gene3D" id="1.10.8.60">
    <property type="match status" value="1"/>
</dbReference>
<gene>
    <name evidence="8" type="ORF">BI350_14180</name>
</gene>
<name>A0A1D8JIN0_9BACL</name>
<dbReference type="InterPro" id="IPR013767">
    <property type="entry name" value="PAS_fold"/>
</dbReference>
<dbReference type="InterPro" id="IPR025944">
    <property type="entry name" value="Sigma_54_int_dom_CS"/>
</dbReference>
<evidence type="ECO:0000256" key="3">
    <source>
        <dbReference type="ARBA" id="ARBA00023015"/>
    </source>
</evidence>
<keyword evidence="4" id="KW-0804">Transcription</keyword>
<dbReference type="InterPro" id="IPR009057">
    <property type="entry name" value="Homeodomain-like_sf"/>
</dbReference>
<dbReference type="RefSeq" id="WP_075528735.1">
    <property type="nucleotide sequence ID" value="NZ_CP017560.1"/>
</dbReference>
<dbReference type="PANTHER" id="PTHR32071">
    <property type="entry name" value="TRANSCRIPTIONAL REGULATORY PROTEIN"/>
    <property type="match status" value="1"/>
</dbReference>
<dbReference type="SUPFAM" id="SSF46689">
    <property type="entry name" value="Homeodomain-like"/>
    <property type="match status" value="1"/>
</dbReference>
<sequence length="574" mass="65316">MVSVKKNLKDIVNRQANFFTAKKDLINFLKKEKLEKAFLNSNNKTYVAVLNNDNISYQQCPQIAVDRSSLEVIQLLKEYEMVVVLDKKDVPIGYIDYMTLSTSLVHHYNHLEAYLNTILHTIDESCTVIDAEGKVLIWTKGAEQLFSVKAKDILGKPITDFFSADRLEILNALQHGTSVTHMQHQARHDLVVLINSNPVRLDDNIIGAVVSEMDITSQIRLNNELFSTSEKLFHLEEEVRKASLEDNPFTHIRGNSSTLKKTLDIAEKAATTNASVLIYGESGVGKELFAKAIHNLREDANAPFIAINCGAIPAGLFESEIFGYERGAFSGADQKGKKGKVELAKNGTLFLDEVGEMPLEMQVKFLRLLQEKKFFPVGGTKEIEVDFRIVAATNRDLQELIKEGKFREDLYYRLNVVNFTVPPLRKRPEDIIELTHYFLYEVSRQYNKPIHGISQDVMQNLLRHQWPGNIRELKNVVERLVVFSDNGEIKLDHLPREMNVEQSIASEQAHPFMQPLMSAEDDNRSLKARLEEYEKAILIEELKKAGGNKQLCAKNLQITRATLYNRLNRLGIDM</sequence>